<protein>
    <submittedName>
        <fullName evidence="2">Uncharacterized protein</fullName>
    </submittedName>
</protein>
<reference evidence="2" key="1">
    <citation type="submission" date="2022-11" db="UniProtKB">
        <authorList>
            <consortium name="WormBaseParasite"/>
        </authorList>
    </citation>
    <scope>IDENTIFICATION</scope>
</reference>
<evidence type="ECO:0000313" key="1">
    <source>
        <dbReference type="Proteomes" id="UP000887565"/>
    </source>
</evidence>
<accession>A0A915I971</accession>
<name>A0A915I971_ROMCU</name>
<dbReference type="Proteomes" id="UP000887565">
    <property type="component" value="Unplaced"/>
</dbReference>
<dbReference type="WBParaSite" id="nRc.2.0.1.t10720-RA">
    <property type="protein sequence ID" value="nRc.2.0.1.t10720-RA"/>
    <property type="gene ID" value="nRc.2.0.1.g10720"/>
</dbReference>
<evidence type="ECO:0000313" key="2">
    <source>
        <dbReference type="WBParaSite" id="nRc.2.0.1.t10720-RA"/>
    </source>
</evidence>
<dbReference type="AlphaFoldDB" id="A0A915I971"/>
<proteinExistence type="predicted"/>
<keyword evidence="1" id="KW-1185">Reference proteome</keyword>
<sequence length="107" mass="12135">MTIFWPFLEIAFSASTQTLPPTLTRIIWYYNPVAPSTKLTLLSTNETILKALISVISNKNNRRIPTEFGLAFLSILSTFPIANLCFSTAKLPFVLQKKIGPIKLYKW</sequence>
<organism evidence="1 2">
    <name type="scientific">Romanomermis culicivorax</name>
    <name type="common">Nematode worm</name>
    <dbReference type="NCBI Taxonomy" id="13658"/>
    <lineage>
        <taxon>Eukaryota</taxon>
        <taxon>Metazoa</taxon>
        <taxon>Ecdysozoa</taxon>
        <taxon>Nematoda</taxon>
        <taxon>Enoplea</taxon>
        <taxon>Dorylaimia</taxon>
        <taxon>Mermithida</taxon>
        <taxon>Mermithoidea</taxon>
        <taxon>Mermithidae</taxon>
        <taxon>Romanomermis</taxon>
    </lineage>
</organism>